<sequence>MVLASPRGSVTRAVRRLSSVSVCDSPQLVGSSDIAAALGVTRQAVDHRLRTDPRAPAPAAVVNRTATWGGTRVWWRSDIDRWLGGADPDRWARRPGRR</sequence>
<accession>F8B2E3</accession>
<evidence type="ECO:0000313" key="2">
    <source>
        <dbReference type="Proteomes" id="UP000001549"/>
    </source>
</evidence>
<proteinExistence type="predicted"/>
<organism evidence="1 2">
    <name type="scientific">Candidatus Protofrankia datiscae</name>
    <dbReference type="NCBI Taxonomy" id="2716812"/>
    <lineage>
        <taxon>Bacteria</taxon>
        <taxon>Bacillati</taxon>
        <taxon>Actinomycetota</taxon>
        <taxon>Actinomycetes</taxon>
        <taxon>Frankiales</taxon>
        <taxon>Frankiaceae</taxon>
        <taxon>Protofrankia</taxon>
    </lineage>
</organism>
<gene>
    <name evidence="1" type="ordered locus">FsymDg_3539</name>
</gene>
<protein>
    <submittedName>
        <fullName evidence="1">Uncharacterized protein</fullName>
    </submittedName>
</protein>
<dbReference type="EMBL" id="CP002801">
    <property type="protein sequence ID" value="AEH10820.1"/>
    <property type="molecule type" value="Genomic_DNA"/>
</dbReference>
<name>F8B2E3_9ACTN</name>
<evidence type="ECO:0000313" key="1">
    <source>
        <dbReference type="EMBL" id="AEH10820.1"/>
    </source>
</evidence>
<dbReference type="KEGG" id="fsy:FsymDg_3539"/>
<dbReference type="HOGENOM" id="CLU_182156_0_0_11"/>
<keyword evidence="2" id="KW-1185">Reference proteome</keyword>
<dbReference type="STRING" id="656024.FsymDg_3539"/>
<dbReference type="Proteomes" id="UP000001549">
    <property type="component" value="Chromosome"/>
</dbReference>
<dbReference type="AlphaFoldDB" id="F8B2E3"/>
<reference evidence="1 2" key="1">
    <citation type="submission" date="2011-05" db="EMBL/GenBank/DDBJ databases">
        <title>Complete sequence of chromosome of Frankia symbiont of Datisca glomerata.</title>
        <authorList>
            <consortium name="US DOE Joint Genome Institute"/>
            <person name="Lucas S."/>
            <person name="Han J."/>
            <person name="Lapidus A."/>
            <person name="Cheng J.-F."/>
            <person name="Goodwin L."/>
            <person name="Pitluck S."/>
            <person name="Peters L."/>
            <person name="Mikhailova N."/>
            <person name="Chertkov O."/>
            <person name="Teshima H."/>
            <person name="Han C."/>
            <person name="Tapia R."/>
            <person name="Land M."/>
            <person name="Hauser L."/>
            <person name="Kyrpides N."/>
            <person name="Ivanova N."/>
            <person name="Pagani I."/>
            <person name="Berry A."/>
            <person name="Pawlowski K."/>
            <person name="Persson T."/>
            <person name="Vanden Heuvel B."/>
            <person name="Benson D."/>
            <person name="Woyke T."/>
        </authorList>
    </citation>
    <scope>NUCLEOTIDE SEQUENCE [LARGE SCALE GENOMIC DNA]</scope>
    <source>
        <strain evidence="2">4085684</strain>
    </source>
</reference>